<accession>A0A2G9P171</accession>
<name>A0A2G9P171_AQUCT</name>
<evidence type="ECO:0000313" key="1">
    <source>
        <dbReference type="EMBL" id="PIN97091.1"/>
    </source>
</evidence>
<sequence length="60" mass="6943">MLCWIPVPVLPHSGYCFRSLDVRFTRALLVGPQWRRSHSIGTGWNRTCFTLCQCLTTKMT</sequence>
<protein>
    <submittedName>
        <fullName evidence="1">Uncharacterized protein</fullName>
    </submittedName>
</protein>
<dbReference type="AlphaFoldDB" id="A0A2G9P171"/>
<evidence type="ECO:0000313" key="2">
    <source>
        <dbReference type="Proteomes" id="UP000228934"/>
    </source>
</evidence>
<dbReference type="EMBL" id="KV923651">
    <property type="protein sequence ID" value="PIN97091.1"/>
    <property type="molecule type" value="Genomic_DNA"/>
</dbReference>
<reference evidence="2" key="1">
    <citation type="journal article" date="2017" name="Nat. Commun.">
        <title>The North American bullfrog draft genome provides insight into hormonal regulation of long noncoding RNA.</title>
        <authorList>
            <person name="Hammond S.A."/>
            <person name="Warren R.L."/>
            <person name="Vandervalk B.P."/>
            <person name="Kucuk E."/>
            <person name="Khan H."/>
            <person name="Gibb E.A."/>
            <person name="Pandoh P."/>
            <person name="Kirk H."/>
            <person name="Zhao Y."/>
            <person name="Jones M."/>
            <person name="Mungall A.J."/>
            <person name="Coope R."/>
            <person name="Pleasance S."/>
            <person name="Moore R.A."/>
            <person name="Holt R.A."/>
            <person name="Round J.M."/>
            <person name="Ohora S."/>
            <person name="Walle B.V."/>
            <person name="Veldhoen N."/>
            <person name="Helbing C.C."/>
            <person name="Birol I."/>
        </authorList>
    </citation>
    <scope>NUCLEOTIDE SEQUENCE [LARGE SCALE GENOMIC DNA]</scope>
</reference>
<proteinExistence type="predicted"/>
<keyword evidence="2" id="KW-1185">Reference proteome</keyword>
<dbReference type="Proteomes" id="UP000228934">
    <property type="component" value="Unassembled WGS sequence"/>
</dbReference>
<gene>
    <name evidence="1" type="ORF">AB205_0138230</name>
</gene>
<organism evidence="1 2">
    <name type="scientific">Aquarana catesbeiana</name>
    <name type="common">American bullfrog</name>
    <name type="synonym">Rana catesbeiana</name>
    <dbReference type="NCBI Taxonomy" id="8400"/>
    <lineage>
        <taxon>Eukaryota</taxon>
        <taxon>Metazoa</taxon>
        <taxon>Chordata</taxon>
        <taxon>Craniata</taxon>
        <taxon>Vertebrata</taxon>
        <taxon>Euteleostomi</taxon>
        <taxon>Amphibia</taxon>
        <taxon>Batrachia</taxon>
        <taxon>Anura</taxon>
        <taxon>Neobatrachia</taxon>
        <taxon>Ranoidea</taxon>
        <taxon>Ranidae</taxon>
        <taxon>Aquarana</taxon>
    </lineage>
</organism>